<name>A0A259U043_9BACT</name>
<dbReference type="AlphaFoldDB" id="A0A259U043"/>
<dbReference type="Pfam" id="PF12412">
    <property type="entry name" value="DUF3667"/>
    <property type="match status" value="1"/>
</dbReference>
<feature type="transmembrane region" description="Helical" evidence="2">
    <location>
        <begin position="263"/>
        <end position="284"/>
    </location>
</feature>
<dbReference type="OrthoDB" id="1143019at2"/>
<sequence length="341" mass="36941">MPEVAPPTVPLLASEASPAAPPEASGDGVALCANCDAVQVGAYCPGCGQHQSNSRLTLRRLWTEFASRAFNVNRGLLATVVELTKHPGQVPLDYVEGKRQRYTNPLTYLFLASAVSLFMLQFSDATLREQMQEQIARQEASRAATAPPSVAEETTTGVPHDHDGDGIADHADDPRVDLFRAELDVLMADGGATYVERVMEMMRRYQSFLMLLLCVPFALLLRLLFGPKRNLAEISVFSLYVVGHAILLLAFITPLLIRMGTLATMLGTLAYVGFAAWAAVRFWGEGWSAALRAGTAMTVGMAAYSAFIGLVSIVAVFGSALSKADASWWWLVSRIARNVLS</sequence>
<proteinExistence type="predicted"/>
<evidence type="ECO:0000256" key="1">
    <source>
        <dbReference type="SAM" id="MobiDB-lite"/>
    </source>
</evidence>
<dbReference type="Proteomes" id="UP000216446">
    <property type="component" value="Unassembled WGS sequence"/>
</dbReference>
<evidence type="ECO:0000256" key="2">
    <source>
        <dbReference type="SAM" id="Phobius"/>
    </source>
</evidence>
<keyword evidence="2" id="KW-0812">Transmembrane</keyword>
<feature type="transmembrane region" description="Helical" evidence="2">
    <location>
        <begin position="205"/>
        <end position="225"/>
    </location>
</feature>
<comment type="caution">
    <text evidence="3">The sequence shown here is derived from an EMBL/GenBank/DDBJ whole genome shotgun (WGS) entry which is preliminary data.</text>
</comment>
<feature type="transmembrane region" description="Helical" evidence="2">
    <location>
        <begin position="237"/>
        <end position="257"/>
    </location>
</feature>
<evidence type="ECO:0000313" key="3">
    <source>
        <dbReference type="EMBL" id="OZC03320.1"/>
    </source>
</evidence>
<accession>A0A259U043</accession>
<organism evidence="3 4">
    <name type="scientific">Rubricoccus marinus</name>
    <dbReference type="NCBI Taxonomy" id="716817"/>
    <lineage>
        <taxon>Bacteria</taxon>
        <taxon>Pseudomonadati</taxon>
        <taxon>Rhodothermota</taxon>
        <taxon>Rhodothermia</taxon>
        <taxon>Rhodothermales</taxon>
        <taxon>Rubricoccaceae</taxon>
        <taxon>Rubricoccus</taxon>
    </lineage>
</organism>
<evidence type="ECO:0000313" key="4">
    <source>
        <dbReference type="Proteomes" id="UP000216446"/>
    </source>
</evidence>
<keyword evidence="2" id="KW-0472">Membrane</keyword>
<dbReference type="InterPro" id="IPR022134">
    <property type="entry name" value="DUF3667"/>
</dbReference>
<keyword evidence="2" id="KW-1133">Transmembrane helix</keyword>
<dbReference type="InParanoid" id="A0A259U043"/>
<feature type="region of interest" description="Disordered" evidence="1">
    <location>
        <begin position="1"/>
        <end position="20"/>
    </location>
</feature>
<dbReference type="EMBL" id="MQWB01000001">
    <property type="protein sequence ID" value="OZC03320.1"/>
    <property type="molecule type" value="Genomic_DNA"/>
</dbReference>
<protein>
    <recommendedName>
        <fullName evidence="5">DUF3667 domain-containing protein</fullName>
    </recommendedName>
</protein>
<dbReference type="RefSeq" id="WP_094548548.1">
    <property type="nucleotide sequence ID" value="NZ_MQWB01000001.1"/>
</dbReference>
<feature type="transmembrane region" description="Helical" evidence="2">
    <location>
        <begin position="296"/>
        <end position="321"/>
    </location>
</feature>
<feature type="region of interest" description="Disordered" evidence="1">
    <location>
        <begin position="136"/>
        <end position="167"/>
    </location>
</feature>
<keyword evidence="4" id="KW-1185">Reference proteome</keyword>
<gene>
    <name evidence="3" type="ORF">BSZ36_10210</name>
</gene>
<evidence type="ECO:0008006" key="5">
    <source>
        <dbReference type="Google" id="ProtNLM"/>
    </source>
</evidence>
<reference evidence="3 4" key="1">
    <citation type="submission" date="2016-11" db="EMBL/GenBank/DDBJ databases">
        <title>Study of marine rhodopsin-containing bacteria.</title>
        <authorList>
            <person name="Yoshizawa S."/>
            <person name="Kumagai Y."/>
            <person name="Kogure K."/>
        </authorList>
    </citation>
    <scope>NUCLEOTIDE SEQUENCE [LARGE SCALE GENOMIC DNA]</scope>
    <source>
        <strain evidence="3 4">SG-29</strain>
    </source>
</reference>
<feature type="compositionally biased region" description="Low complexity" evidence="1">
    <location>
        <begin position="10"/>
        <end position="20"/>
    </location>
</feature>